<organism evidence="13">
    <name type="scientific">marine sediment metagenome</name>
    <dbReference type="NCBI Taxonomy" id="412755"/>
    <lineage>
        <taxon>unclassified sequences</taxon>
        <taxon>metagenomes</taxon>
        <taxon>ecological metagenomes</taxon>
    </lineage>
</organism>
<dbReference type="EMBL" id="BARS01057437">
    <property type="protein sequence ID" value="GAG51265.1"/>
    <property type="molecule type" value="Genomic_DNA"/>
</dbReference>
<evidence type="ECO:0000313" key="13">
    <source>
        <dbReference type="EMBL" id="GAG51265.1"/>
    </source>
</evidence>
<evidence type="ECO:0000256" key="9">
    <source>
        <dbReference type="ARBA" id="ARBA00023136"/>
    </source>
</evidence>
<feature type="transmembrane region" description="Helical" evidence="12">
    <location>
        <begin position="52"/>
        <end position="78"/>
    </location>
</feature>
<gene>
    <name evidence="13" type="ORF">S01H1_84210</name>
</gene>
<evidence type="ECO:0000256" key="6">
    <source>
        <dbReference type="ARBA" id="ARBA00022692"/>
    </source>
</evidence>
<evidence type="ECO:0000256" key="1">
    <source>
        <dbReference type="ARBA" id="ARBA00004651"/>
    </source>
</evidence>
<dbReference type="PANTHER" id="PTHR30622">
    <property type="entry name" value="UNDECAPRENYL-DIPHOSPHATASE"/>
    <property type="match status" value="1"/>
</dbReference>
<keyword evidence="6 12" id="KW-0812">Transmembrane</keyword>
<evidence type="ECO:0000256" key="2">
    <source>
        <dbReference type="ARBA" id="ARBA00010621"/>
    </source>
</evidence>
<name>X0Y678_9ZZZZ</name>
<comment type="subcellular location">
    <subcellularLocation>
        <location evidence="1">Cell membrane</location>
        <topology evidence="1">Multi-pass membrane protein</topology>
    </subcellularLocation>
</comment>
<evidence type="ECO:0000256" key="12">
    <source>
        <dbReference type="SAM" id="Phobius"/>
    </source>
</evidence>
<evidence type="ECO:0000256" key="3">
    <source>
        <dbReference type="ARBA" id="ARBA00012374"/>
    </source>
</evidence>
<evidence type="ECO:0000256" key="7">
    <source>
        <dbReference type="ARBA" id="ARBA00022801"/>
    </source>
</evidence>
<evidence type="ECO:0000256" key="4">
    <source>
        <dbReference type="ARBA" id="ARBA00021581"/>
    </source>
</evidence>
<dbReference type="GO" id="GO:0050380">
    <property type="term" value="F:undecaprenyl-diphosphatase activity"/>
    <property type="evidence" value="ECO:0007669"/>
    <property type="project" value="UniProtKB-EC"/>
</dbReference>
<dbReference type="InterPro" id="IPR003824">
    <property type="entry name" value="UppP"/>
</dbReference>
<proteinExistence type="inferred from homology"/>
<dbReference type="EC" id="3.6.1.27" evidence="3"/>
<evidence type="ECO:0000256" key="8">
    <source>
        <dbReference type="ARBA" id="ARBA00022989"/>
    </source>
</evidence>
<accession>X0Y678</accession>
<dbReference type="AlphaFoldDB" id="X0Y678"/>
<evidence type="ECO:0000256" key="10">
    <source>
        <dbReference type="ARBA" id="ARBA00032707"/>
    </source>
</evidence>
<dbReference type="Pfam" id="PF02673">
    <property type="entry name" value="BacA"/>
    <property type="match status" value="1"/>
</dbReference>
<feature type="non-terminal residue" evidence="13">
    <location>
        <position position="83"/>
    </location>
</feature>
<comment type="caution">
    <text evidence="13">The sequence shown here is derived from an EMBL/GenBank/DDBJ whole genome shotgun (WGS) entry which is preliminary data.</text>
</comment>
<keyword evidence="9 12" id="KW-0472">Membrane</keyword>
<reference evidence="13" key="1">
    <citation type="journal article" date="2014" name="Front. Microbiol.">
        <title>High frequency of phylogenetically diverse reductive dehalogenase-homologous genes in deep subseafloor sedimentary metagenomes.</title>
        <authorList>
            <person name="Kawai M."/>
            <person name="Futagami T."/>
            <person name="Toyoda A."/>
            <person name="Takaki Y."/>
            <person name="Nishi S."/>
            <person name="Hori S."/>
            <person name="Arai W."/>
            <person name="Tsubouchi T."/>
            <person name="Morono Y."/>
            <person name="Uchiyama I."/>
            <person name="Ito T."/>
            <person name="Fujiyama A."/>
            <person name="Inagaki F."/>
            <person name="Takami H."/>
        </authorList>
    </citation>
    <scope>NUCLEOTIDE SEQUENCE</scope>
    <source>
        <strain evidence="13">Expedition CK06-06</strain>
    </source>
</reference>
<keyword evidence="7" id="KW-0378">Hydrolase</keyword>
<dbReference type="PANTHER" id="PTHR30622:SF2">
    <property type="entry name" value="UNDECAPRENYL-DIPHOSPHATASE"/>
    <property type="match status" value="1"/>
</dbReference>
<evidence type="ECO:0000256" key="11">
    <source>
        <dbReference type="ARBA" id="ARBA00047594"/>
    </source>
</evidence>
<sequence>MQYDDFMNYLLAILLAIIQGVTEFLPVSSSGHLSLMQNFFEKVLGVEQRHRLLFGVAVHVGTLISIGLVFHGPFFAFVRTIRR</sequence>
<keyword evidence="8 12" id="KW-1133">Transmembrane helix</keyword>
<comment type="similarity">
    <text evidence="2">Belongs to the UppP family.</text>
</comment>
<evidence type="ECO:0000256" key="5">
    <source>
        <dbReference type="ARBA" id="ARBA00022475"/>
    </source>
</evidence>
<keyword evidence="5" id="KW-1003">Cell membrane</keyword>
<comment type="catalytic activity">
    <reaction evidence="11">
        <text>di-trans,octa-cis-undecaprenyl diphosphate + H2O = di-trans,octa-cis-undecaprenyl phosphate + phosphate + H(+)</text>
        <dbReference type="Rhea" id="RHEA:28094"/>
        <dbReference type="ChEBI" id="CHEBI:15377"/>
        <dbReference type="ChEBI" id="CHEBI:15378"/>
        <dbReference type="ChEBI" id="CHEBI:43474"/>
        <dbReference type="ChEBI" id="CHEBI:58405"/>
        <dbReference type="ChEBI" id="CHEBI:60392"/>
        <dbReference type="EC" id="3.6.1.27"/>
    </reaction>
</comment>
<protein>
    <recommendedName>
        <fullName evidence="4">Undecaprenyl-diphosphatase</fullName>
        <ecNumber evidence="3">3.6.1.27</ecNumber>
    </recommendedName>
    <alternativeName>
        <fullName evidence="10">Undecaprenyl pyrophosphate phosphatase</fullName>
    </alternativeName>
</protein>
<dbReference type="GO" id="GO:0005886">
    <property type="term" value="C:plasma membrane"/>
    <property type="evidence" value="ECO:0007669"/>
    <property type="project" value="UniProtKB-SubCell"/>
</dbReference>